<dbReference type="EMBL" id="HACA01016427">
    <property type="protein sequence ID" value="CDW33788.1"/>
    <property type="molecule type" value="Transcribed_RNA"/>
</dbReference>
<evidence type="ECO:0000256" key="4">
    <source>
        <dbReference type="ARBA" id="ARBA00008392"/>
    </source>
</evidence>
<evidence type="ECO:0000256" key="3">
    <source>
        <dbReference type="ARBA" id="ARBA00004991"/>
    </source>
</evidence>
<keyword evidence="10" id="KW-0012">Acyltransferase</keyword>
<evidence type="ECO:0000256" key="8">
    <source>
        <dbReference type="ARBA" id="ARBA00022919"/>
    </source>
</evidence>
<keyword evidence="9" id="KW-0443">Lipid metabolism</keyword>
<feature type="domain" description="Aminotransferase class I/classII large" evidence="15">
    <location>
        <begin position="101"/>
        <end position="418"/>
    </location>
</feature>
<keyword evidence="14" id="KW-0812">Transmembrane</keyword>
<dbReference type="Pfam" id="PF00155">
    <property type="entry name" value="Aminotran_1_2"/>
    <property type="match status" value="1"/>
</dbReference>
<dbReference type="GO" id="GO:0030170">
    <property type="term" value="F:pyridoxal phosphate binding"/>
    <property type="evidence" value="ECO:0007669"/>
    <property type="project" value="InterPro"/>
</dbReference>
<accession>A0A0K2U6C8</accession>
<evidence type="ECO:0000259" key="15">
    <source>
        <dbReference type="Pfam" id="PF00155"/>
    </source>
</evidence>
<evidence type="ECO:0000256" key="6">
    <source>
        <dbReference type="ARBA" id="ARBA00022679"/>
    </source>
</evidence>
<feature type="transmembrane region" description="Helical" evidence="14">
    <location>
        <begin position="20"/>
        <end position="39"/>
    </location>
</feature>
<evidence type="ECO:0000256" key="10">
    <source>
        <dbReference type="ARBA" id="ARBA00023315"/>
    </source>
</evidence>
<dbReference type="EC" id="2.3.1.50" evidence="5"/>
<organism evidence="16">
    <name type="scientific">Lepeophtheirus salmonis</name>
    <name type="common">Salmon louse</name>
    <name type="synonym">Caligus salmonis</name>
    <dbReference type="NCBI Taxonomy" id="72036"/>
    <lineage>
        <taxon>Eukaryota</taxon>
        <taxon>Metazoa</taxon>
        <taxon>Ecdysozoa</taxon>
        <taxon>Arthropoda</taxon>
        <taxon>Crustacea</taxon>
        <taxon>Multicrustacea</taxon>
        <taxon>Hexanauplia</taxon>
        <taxon>Copepoda</taxon>
        <taxon>Siphonostomatoida</taxon>
        <taxon>Caligidae</taxon>
        <taxon>Lepeophtheirus</taxon>
    </lineage>
</organism>
<dbReference type="InterPro" id="IPR004839">
    <property type="entry name" value="Aminotransferase_I/II_large"/>
</dbReference>
<comment type="cofactor">
    <cofactor evidence="1">
        <name>pyridoxal 5'-phosphate</name>
        <dbReference type="ChEBI" id="CHEBI:597326"/>
    </cofactor>
</comment>
<dbReference type="Gene3D" id="3.40.640.10">
    <property type="entry name" value="Type I PLP-dependent aspartate aminotransferase-like (Major domain)"/>
    <property type="match status" value="1"/>
</dbReference>
<reference evidence="16" key="1">
    <citation type="submission" date="2014-05" db="EMBL/GenBank/DDBJ databases">
        <authorList>
            <person name="Chronopoulou M."/>
        </authorList>
    </citation>
    <scope>NUCLEOTIDE SEQUENCE</scope>
    <source>
        <tissue evidence="16">Whole organism</tissue>
    </source>
</reference>
<keyword evidence="14" id="KW-0472">Membrane</keyword>
<name>A0A0K2U6C8_LEPSM</name>
<dbReference type="PANTHER" id="PTHR13693">
    <property type="entry name" value="CLASS II AMINOTRANSFERASE/8-AMINO-7-OXONONANOATE SYNTHASE"/>
    <property type="match status" value="1"/>
</dbReference>
<evidence type="ECO:0000256" key="1">
    <source>
        <dbReference type="ARBA" id="ARBA00001933"/>
    </source>
</evidence>
<dbReference type="EMBL" id="HACA01016428">
    <property type="protein sequence ID" value="CDW33789.1"/>
    <property type="molecule type" value="Transcribed_RNA"/>
</dbReference>
<dbReference type="GO" id="GO:0016020">
    <property type="term" value="C:membrane"/>
    <property type="evidence" value="ECO:0007669"/>
    <property type="project" value="GOC"/>
</dbReference>
<evidence type="ECO:0000256" key="12">
    <source>
        <dbReference type="ARBA" id="ARBA00041765"/>
    </source>
</evidence>
<dbReference type="Gene3D" id="3.90.1150.10">
    <property type="entry name" value="Aspartate Aminotransferase, domain 1"/>
    <property type="match status" value="1"/>
</dbReference>
<dbReference type="OrthoDB" id="3168162at2759"/>
<evidence type="ECO:0000256" key="14">
    <source>
        <dbReference type="SAM" id="Phobius"/>
    </source>
</evidence>
<dbReference type="FunFam" id="3.40.640.10:FF:000049">
    <property type="entry name" value="serine palmitoyltransferase 1 isoform X1"/>
    <property type="match status" value="1"/>
</dbReference>
<evidence type="ECO:0000256" key="9">
    <source>
        <dbReference type="ARBA" id="ARBA00023098"/>
    </source>
</evidence>
<evidence type="ECO:0000313" key="16">
    <source>
        <dbReference type="EMBL" id="CDW33788.1"/>
    </source>
</evidence>
<dbReference type="GO" id="GO:0046513">
    <property type="term" value="P:ceramide biosynthetic process"/>
    <property type="evidence" value="ECO:0007669"/>
    <property type="project" value="TreeGrafter"/>
</dbReference>
<keyword evidence="7" id="KW-0663">Pyridoxal phosphate</keyword>
<dbReference type="InterPro" id="IPR015424">
    <property type="entry name" value="PyrdxlP-dep_Trfase"/>
</dbReference>
<dbReference type="InterPro" id="IPR050087">
    <property type="entry name" value="AON_synthase_class-II"/>
</dbReference>
<dbReference type="GO" id="GO:0004758">
    <property type="term" value="F:serine C-palmitoyltransferase activity"/>
    <property type="evidence" value="ECO:0007669"/>
    <property type="project" value="UniProtKB-EC"/>
</dbReference>
<evidence type="ECO:0000256" key="13">
    <source>
        <dbReference type="ARBA" id="ARBA00042649"/>
    </source>
</evidence>
<dbReference type="OMA" id="LTKYGCG"/>
<comment type="pathway">
    <text evidence="2">Lipid metabolism; sphingolipid metabolism.</text>
</comment>
<sequence length="477" mass="53597">MSLDVLTQVWSLVKTFTQVPAYHLLLEGILFVVIGGLLVRRVQNRSRKVRAEKFCKEEEEELLSEWEPEPLVPEYDLNHSALHVPVLDQKAGKYLNIFGEKCINFSTHNYLGFAGNQEIEQAAIECVKQYGVGSCGPRAFYGTADVHVHLEEKLAEFFGAEQAVLYSYGFSTISSAIPAYAKKGDVIFADEMVQFPIQKAFDASRSKIRYFKHNNVDHLEQLLLQQAQEDKKNPKQAKVSRRFLVVEGIYMNTGSICKLDQMIAIKKKYKLRLMIDETISFGTLGANGRGITEHFNISISDVDLIMATLEHSMGSIGGFCVGSSYVVEHQTLAGLGYCFSASLPPMFAAAVLKAIELMENNIDMFEELRKKCIYVTELFTNMSGIELVGDSISPIKHIRLKSPYLMECREEQTSLLRNLVDKAREKKIALVLASYLEHSEVSLPPVSIRVAISNLLTEQDIAESHAAMKDIVDEMFL</sequence>
<dbReference type="AlphaFoldDB" id="A0A0K2U6C8"/>
<dbReference type="GO" id="GO:0046512">
    <property type="term" value="P:sphingosine biosynthetic process"/>
    <property type="evidence" value="ECO:0007669"/>
    <property type="project" value="TreeGrafter"/>
</dbReference>
<evidence type="ECO:0000256" key="2">
    <source>
        <dbReference type="ARBA" id="ARBA00004760"/>
    </source>
</evidence>
<dbReference type="SUPFAM" id="SSF53383">
    <property type="entry name" value="PLP-dependent transferases"/>
    <property type="match status" value="1"/>
</dbReference>
<dbReference type="InterPro" id="IPR015422">
    <property type="entry name" value="PyrdxlP-dep_Trfase_small"/>
</dbReference>
<comment type="similarity">
    <text evidence="4">Belongs to the class-II pyridoxal-phosphate-dependent aminotransferase family.</text>
</comment>
<evidence type="ECO:0000256" key="7">
    <source>
        <dbReference type="ARBA" id="ARBA00022898"/>
    </source>
</evidence>
<comment type="pathway">
    <text evidence="3">Sphingolipid metabolism.</text>
</comment>
<proteinExistence type="inferred from homology"/>
<protein>
    <recommendedName>
        <fullName evidence="11">Serine palmitoyltransferase 1</fullName>
        <ecNumber evidence="5">2.3.1.50</ecNumber>
    </recommendedName>
    <alternativeName>
        <fullName evidence="12">Long chain base biosynthesis protein 1</fullName>
    </alternativeName>
    <alternativeName>
        <fullName evidence="13">Serine-palmitoyl-CoA transferase 1</fullName>
    </alternativeName>
</protein>
<keyword evidence="14" id="KW-1133">Transmembrane helix</keyword>
<keyword evidence="6" id="KW-0808">Transferase</keyword>
<dbReference type="InterPro" id="IPR015421">
    <property type="entry name" value="PyrdxlP-dep_Trfase_major"/>
</dbReference>
<keyword evidence="8" id="KW-0746">Sphingolipid metabolism</keyword>
<evidence type="ECO:0000256" key="11">
    <source>
        <dbReference type="ARBA" id="ARBA00041066"/>
    </source>
</evidence>
<evidence type="ECO:0000256" key="5">
    <source>
        <dbReference type="ARBA" id="ARBA00013220"/>
    </source>
</evidence>
<dbReference type="GO" id="GO:0005783">
    <property type="term" value="C:endoplasmic reticulum"/>
    <property type="evidence" value="ECO:0007669"/>
    <property type="project" value="TreeGrafter"/>
</dbReference>
<dbReference type="PANTHER" id="PTHR13693:SF2">
    <property type="entry name" value="SERINE PALMITOYLTRANSFERASE 1"/>
    <property type="match status" value="1"/>
</dbReference>